<dbReference type="OrthoDB" id="2514918at2759"/>
<name>A0A0L6VS40_9BASI</name>
<reference evidence="1 2" key="1">
    <citation type="submission" date="2015-08" db="EMBL/GenBank/DDBJ databases">
        <title>Next Generation Sequencing and Analysis of the Genome of Puccinia sorghi L Schw, the Causal Agent of Maize Common Rust.</title>
        <authorList>
            <person name="Rochi L."/>
            <person name="Burguener G."/>
            <person name="Darino M."/>
            <person name="Turjanski A."/>
            <person name="Kreff E."/>
            <person name="Dieguez M.J."/>
            <person name="Sacco F."/>
        </authorList>
    </citation>
    <scope>NUCLEOTIDE SEQUENCE [LARGE SCALE GENOMIC DNA]</scope>
    <source>
        <strain evidence="1 2">RO10H11247</strain>
    </source>
</reference>
<dbReference type="PANTHER" id="PTHR46177:SF1">
    <property type="entry name" value="INTEGRASE CATALYTIC DOMAIN-CONTAINING PROTEIN"/>
    <property type="match status" value="1"/>
</dbReference>
<gene>
    <name evidence="1" type="ORF">VP01_1134g4</name>
</gene>
<sequence length="205" mass="23232">MDSSSPGTKALSLPPTIPPVSKMQVTLQTFVNQFQEEVTQMVESGLTDPQIRQKIEETHSLTQAESLEETITTYFNRGLTIQQIHHALTTSHNYTQSLQSVERKINTMNLSRHTDDLDSQKVDIETVVSFMIEIHQTPKGCNVGYRKMKQLLQTKFGILVHKCWTLLVWIIGQSGYSLEEYSRRLGPILYGLLMGMTNSKDLGLC</sequence>
<accession>A0A0L6VS40</accession>
<dbReference type="Proteomes" id="UP000037035">
    <property type="component" value="Unassembled WGS sequence"/>
</dbReference>
<keyword evidence="2" id="KW-1185">Reference proteome</keyword>
<comment type="caution">
    <text evidence="1">The sequence shown here is derived from an EMBL/GenBank/DDBJ whole genome shotgun (WGS) entry which is preliminary data.</text>
</comment>
<proteinExistence type="predicted"/>
<dbReference type="PANTHER" id="PTHR46177">
    <property type="entry name" value="INTEGRASE CATALYTIC DOMAIN-CONTAINING PROTEIN"/>
    <property type="match status" value="1"/>
</dbReference>
<feature type="non-terminal residue" evidence="1">
    <location>
        <position position="205"/>
    </location>
</feature>
<dbReference type="AlphaFoldDB" id="A0A0L6VS40"/>
<dbReference type="VEuPathDB" id="FungiDB:VP01_1134g4"/>
<evidence type="ECO:0000313" key="1">
    <source>
        <dbReference type="EMBL" id="KNZ63509.1"/>
    </source>
</evidence>
<organism evidence="1 2">
    <name type="scientific">Puccinia sorghi</name>
    <dbReference type="NCBI Taxonomy" id="27349"/>
    <lineage>
        <taxon>Eukaryota</taxon>
        <taxon>Fungi</taxon>
        <taxon>Dikarya</taxon>
        <taxon>Basidiomycota</taxon>
        <taxon>Pucciniomycotina</taxon>
        <taxon>Pucciniomycetes</taxon>
        <taxon>Pucciniales</taxon>
        <taxon>Pucciniaceae</taxon>
        <taxon>Puccinia</taxon>
    </lineage>
</organism>
<dbReference type="EMBL" id="LAVV01001499">
    <property type="protein sequence ID" value="KNZ63509.1"/>
    <property type="molecule type" value="Genomic_DNA"/>
</dbReference>
<evidence type="ECO:0000313" key="2">
    <source>
        <dbReference type="Proteomes" id="UP000037035"/>
    </source>
</evidence>
<protein>
    <submittedName>
        <fullName evidence="1">Uncharacterized protein</fullName>
    </submittedName>
</protein>